<evidence type="ECO:0000256" key="2">
    <source>
        <dbReference type="ARBA" id="ARBA00022759"/>
    </source>
</evidence>
<dbReference type="SUPFAM" id="SSF50199">
    <property type="entry name" value="Staphylococcal nuclease"/>
    <property type="match status" value="1"/>
</dbReference>
<evidence type="ECO:0000256" key="1">
    <source>
        <dbReference type="ARBA" id="ARBA00022722"/>
    </source>
</evidence>
<dbReference type="PANTHER" id="PTHR12302:SF3">
    <property type="entry name" value="SERINE_THREONINE-PROTEIN KINASE 31"/>
    <property type="match status" value="1"/>
</dbReference>
<dbReference type="Gene3D" id="2.40.50.90">
    <property type="match status" value="1"/>
</dbReference>
<proteinExistence type="predicted"/>
<evidence type="ECO:0000256" key="3">
    <source>
        <dbReference type="ARBA" id="ARBA00022801"/>
    </source>
</evidence>
<keyword evidence="7" id="KW-1185">Reference proteome</keyword>
<evidence type="ECO:0000256" key="4">
    <source>
        <dbReference type="SAM" id="MobiDB-lite"/>
    </source>
</evidence>
<dbReference type="PROSITE" id="PS50830">
    <property type="entry name" value="TNASE_3"/>
    <property type="match status" value="1"/>
</dbReference>
<dbReference type="Pfam" id="PF00565">
    <property type="entry name" value="SNase"/>
    <property type="match status" value="1"/>
</dbReference>
<gene>
    <name evidence="6" type="ORF">B0682_00950</name>
</gene>
<evidence type="ECO:0000259" key="5">
    <source>
        <dbReference type="PROSITE" id="PS50830"/>
    </source>
</evidence>
<keyword evidence="1" id="KW-0540">Nuclease</keyword>
<dbReference type="SMART" id="SM00318">
    <property type="entry name" value="SNc"/>
    <property type="match status" value="1"/>
</dbReference>
<name>A0A1T0CKN0_9GAMM</name>
<dbReference type="GO" id="GO:0016787">
    <property type="term" value="F:hydrolase activity"/>
    <property type="evidence" value="ECO:0007669"/>
    <property type="project" value="UniProtKB-KW"/>
</dbReference>
<dbReference type="InterPro" id="IPR016071">
    <property type="entry name" value="Staphylococal_nuclease_OB-fold"/>
</dbReference>
<feature type="region of interest" description="Disordered" evidence="4">
    <location>
        <begin position="138"/>
        <end position="159"/>
    </location>
</feature>
<dbReference type="InterPro" id="IPR002071">
    <property type="entry name" value="Thermonucl_AS"/>
</dbReference>
<feature type="domain" description="TNase-like" evidence="5">
    <location>
        <begin position="4"/>
        <end position="131"/>
    </location>
</feature>
<organism evidence="6 7">
    <name type="scientific">Lwoffella lincolnii</name>
    <dbReference type="NCBI Taxonomy" id="90241"/>
    <lineage>
        <taxon>Bacteria</taxon>
        <taxon>Pseudomonadati</taxon>
        <taxon>Pseudomonadota</taxon>
        <taxon>Gammaproteobacteria</taxon>
        <taxon>Moraxellales</taxon>
        <taxon>Moraxellaceae</taxon>
        <taxon>Lwoffella</taxon>
    </lineage>
</organism>
<reference evidence="6 7" key="1">
    <citation type="submission" date="2017-02" db="EMBL/GenBank/DDBJ databases">
        <title>Draft genome sequence of Moraxella lincolnii CCUG 9405T type strain.</title>
        <authorList>
            <person name="Salva-Serra F."/>
            <person name="Engstrom-Jakobsson H."/>
            <person name="Thorell K."/>
            <person name="Jaen-Luchoro D."/>
            <person name="Gonzales-Siles L."/>
            <person name="Karlsson R."/>
            <person name="Yazdan S."/>
            <person name="Boulund F."/>
            <person name="Johnning A."/>
            <person name="Engstrand L."/>
            <person name="Kristiansson E."/>
            <person name="Moore E."/>
        </authorList>
    </citation>
    <scope>NUCLEOTIDE SEQUENCE [LARGE SCALE GENOMIC DNA]</scope>
    <source>
        <strain evidence="6 7">CCUG 9405</strain>
    </source>
</reference>
<feature type="compositionally biased region" description="Low complexity" evidence="4">
    <location>
        <begin position="149"/>
        <end position="159"/>
    </location>
</feature>
<evidence type="ECO:0000313" key="6">
    <source>
        <dbReference type="EMBL" id="OOS22902.1"/>
    </source>
</evidence>
<dbReference type="PROSITE" id="PS01123">
    <property type="entry name" value="TNASE_1"/>
    <property type="match status" value="1"/>
</dbReference>
<dbReference type="EMBL" id="MUYT01000001">
    <property type="protein sequence ID" value="OOS22902.1"/>
    <property type="molecule type" value="Genomic_DNA"/>
</dbReference>
<keyword evidence="2" id="KW-0255">Endonuclease</keyword>
<sequence length="159" mass="18458">MLLNTLHATKVKVIDGDTIEILLKNSKSEKIRLLGIDAPESKQPNGKASTDNLKKCVSNVDVMIKWQEKDRYNRILGKVLANNIDCNLKQVEDGLAWHYKRYIKSQPQPDQLSYANAEFFARQAKKGLWSDPKAIEPWQWRQRDKTKQQIKQQIKQQAK</sequence>
<dbReference type="PANTHER" id="PTHR12302">
    <property type="entry name" value="EBNA2 BINDING PROTEIN P100"/>
    <property type="match status" value="1"/>
</dbReference>
<dbReference type="GO" id="GO:0003676">
    <property type="term" value="F:nucleic acid binding"/>
    <property type="evidence" value="ECO:0007669"/>
    <property type="project" value="InterPro"/>
</dbReference>
<dbReference type="AlphaFoldDB" id="A0A1T0CKN0"/>
<keyword evidence="3" id="KW-0378">Hydrolase</keyword>
<comment type="caution">
    <text evidence="6">The sequence shown here is derived from an EMBL/GenBank/DDBJ whole genome shotgun (WGS) entry which is preliminary data.</text>
</comment>
<dbReference type="InterPro" id="IPR035437">
    <property type="entry name" value="SNase_OB-fold_sf"/>
</dbReference>
<dbReference type="STRING" id="90241.B0682_00950"/>
<dbReference type="Proteomes" id="UP000191094">
    <property type="component" value="Unassembled WGS sequence"/>
</dbReference>
<dbReference type="GO" id="GO:0004519">
    <property type="term" value="F:endonuclease activity"/>
    <property type="evidence" value="ECO:0007669"/>
    <property type="project" value="UniProtKB-KW"/>
</dbReference>
<accession>A0A1T0CKN0</accession>
<evidence type="ECO:0000313" key="7">
    <source>
        <dbReference type="Proteomes" id="UP000191094"/>
    </source>
</evidence>
<protein>
    <recommendedName>
        <fullName evidence="5">TNase-like domain-containing protein</fullName>
    </recommendedName>
</protein>